<reference evidence="3 4" key="1">
    <citation type="submission" date="2019-06" db="EMBL/GenBank/DDBJ databases">
        <title>Persicimonas caeni gen. nov., sp. nov., a predatory bacterium isolated from solar saltern.</title>
        <authorList>
            <person name="Wang S."/>
        </authorList>
    </citation>
    <scope>NUCLEOTIDE SEQUENCE [LARGE SCALE GENOMIC DNA]</scope>
    <source>
        <strain evidence="3 4">YN101</strain>
    </source>
</reference>
<evidence type="ECO:0000313" key="4">
    <source>
        <dbReference type="Proteomes" id="UP000315995"/>
    </source>
</evidence>
<evidence type="ECO:0000313" key="3">
    <source>
        <dbReference type="EMBL" id="QDG53528.1"/>
    </source>
</evidence>
<sequence>MATRAKVTDEVGEVGRLVTDVLSGERAGTLSVAFGDGRRAVVPHERVTVTDDGTYRLDGRFDEFEMSEPRPRARTPSRNETSRDETSSPDNGGADMTVAREHINVSRQRRPIGRVLVHKQVDTEEFTLDDHIDFEEAKIERVPIGRVVDEPPRVRQDGDTVVIPVLEERLVKQLVLVEEVHVRRVRHSQDISEPVTLRREHIDIERQRTDSGNEPGESRPS</sequence>
<dbReference type="Pfam" id="PF09557">
    <property type="entry name" value="DUF2382"/>
    <property type="match status" value="1"/>
</dbReference>
<dbReference type="InterPro" id="IPR052967">
    <property type="entry name" value="Stress_Response_Assoc"/>
</dbReference>
<name>A0A4Y6PYX7_PERCE</name>
<evidence type="ECO:0000259" key="2">
    <source>
        <dbReference type="Pfam" id="PF09557"/>
    </source>
</evidence>
<evidence type="ECO:0000256" key="1">
    <source>
        <dbReference type="SAM" id="MobiDB-lite"/>
    </source>
</evidence>
<keyword evidence="4" id="KW-1185">Reference proteome</keyword>
<dbReference type="InterPro" id="IPR019060">
    <property type="entry name" value="DUF2382"/>
</dbReference>
<feature type="domain" description="DUF2382" evidence="2">
    <location>
        <begin position="96"/>
        <end position="204"/>
    </location>
</feature>
<dbReference type="PANTHER" id="PTHR38463">
    <property type="entry name" value="STRESS RESPONSE PROTEIN YSNF"/>
    <property type="match status" value="1"/>
</dbReference>
<dbReference type="PANTHER" id="PTHR38463:SF1">
    <property type="entry name" value="STRESS RESPONSE PROTEIN YSNF"/>
    <property type="match status" value="1"/>
</dbReference>
<proteinExistence type="predicted"/>
<feature type="region of interest" description="Disordered" evidence="1">
    <location>
        <begin position="60"/>
        <end position="96"/>
    </location>
</feature>
<feature type="region of interest" description="Disordered" evidence="1">
    <location>
        <begin position="199"/>
        <end position="221"/>
    </location>
</feature>
<protein>
    <submittedName>
        <fullName evidence="3">DUF2382 domain-containing protein</fullName>
    </submittedName>
</protein>
<dbReference type="RefSeq" id="WP_141199982.1">
    <property type="nucleotide sequence ID" value="NZ_CP041186.1"/>
</dbReference>
<dbReference type="Proteomes" id="UP000315995">
    <property type="component" value="Chromosome"/>
</dbReference>
<accession>A0A5B8YGN3</accession>
<feature type="compositionally biased region" description="Basic and acidic residues" evidence="1">
    <location>
        <begin position="60"/>
        <end position="71"/>
    </location>
</feature>
<gene>
    <name evidence="3" type="ORF">FIV42_23125</name>
</gene>
<dbReference type="OrthoDB" id="5569591at2"/>
<dbReference type="EMBL" id="CP041186">
    <property type="protein sequence ID" value="QDG53528.1"/>
    <property type="molecule type" value="Genomic_DNA"/>
</dbReference>
<organism evidence="3 4">
    <name type="scientific">Persicimonas caeni</name>
    <dbReference type="NCBI Taxonomy" id="2292766"/>
    <lineage>
        <taxon>Bacteria</taxon>
        <taxon>Deltaproteobacteria</taxon>
        <taxon>Bradymonadales</taxon>
        <taxon>Bradymonadaceae</taxon>
        <taxon>Persicimonas</taxon>
    </lineage>
</organism>
<dbReference type="AlphaFoldDB" id="A0A4Y6PYX7"/>
<accession>A0A4Y6PYX7</accession>